<dbReference type="InterPro" id="IPR001765">
    <property type="entry name" value="Carbonic_anhydrase"/>
</dbReference>
<evidence type="ECO:0000256" key="4">
    <source>
        <dbReference type="ARBA" id="ARBA00022833"/>
    </source>
</evidence>
<evidence type="ECO:0000256" key="8">
    <source>
        <dbReference type="RuleBase" id="RU003956"/>
    </source>
</evidence>
<evidence type="ECO:0000256" key="5">
    <source>
        <dbReference type="ARBA" id="ARBA00023239"/>
    </source>
</evidence>
<evidence type="ECO:0000256" key="6">
    <source>
        <dbReference type="ARBA" id="ARBA00048348"/>
    </source>
</evidence>
<keyword evidence="7" id="KW-0479">Metal-binding</keyword>
<reference evidence="10" key="2">
    <citation type="submission" date="2025-08" db="UniProtKB">
        <authorList>
            <consortium name="RefSeq"/>
        </authorList>
    </citation>
    <scope>IDENTIFICATION</scope>
    <source>
        <tissue evidence="10">Leaf</tissue>
    </source>
</reference>
<evidence type="ECO:0000313" key="10">
    <source>
        <dbReference type="RefSeq" id="XP_021860769.1"/>
    </source>
</evidence>
<dbReference type="RefSeq" id="XP_021860769.1">
    <property type="nucleotide sequence ID" value="XM_022005077.2"/>
</dbReference>
<keyword evidence="4 7" id="KW-0862">Zinc</keyword>
<comment type="cofactor">
    <cofactor evidence="7">
        <name>Zn(2+)</name>
        <dbReference type="ChEBI" id="CHEBI:29105"/>
    </cofactor>
    <text evidence="7">Binds 1 zinc ion per subunit.</text>
</comment>
<evidence type="ECO:0000256" key="1">
    <source>
        <dbReference type="ARBA" id="ARBA00002904"/>
    </source>
</evidence>
<dbReference type="GO" id="GO:0008270">
    <property type="term" value="F:zinc ion binding"/>
    <property type="evidence" value="ECO:0007669"/>
    <property type="project" value="UniProtKB-UniRule"/>
</dbReference>
<gene>
    <name evidence="10" type="primary">LOC110799806</name>
</gene>
<feature type="binding site" evidence="7">
    <location>
        <position position="122"/>
    </location>
    <ligand>
        <name>Zn(2+)</name>
        <dbReference type="ChEBI" id="CHEBI:29105"/>
    </ligand>
</feature>
<name>A0A9R0K6Y2_SPIOL</name>
<dbReference type="OrthoDB" id="10248475at2759"/>
<comment type="catalytic activity">
    <reaction evidence="6 8">
        <text>hydrogencarbonate + H(+) = CO2 + H2O</text>
        <dbReference type="Rhea" id="RHEA:10748"/>
        <dbReference type="ChEBI" id="CHEBI:15377"/>
        <dbReference type="ChEBI" id="CHEBI:15378"/>
        <dbReference type="ChEBI" id="CHEBI:16526"/>
        <dbReference type="ChEBI" id="CHEBI:17544"/>
        <dbReference type="EC" id="4.2.1.1"/>
    </reaction>
</comment>
<feature type="binding site" evidence="7">
    <location>
        <position position="120"/>
    </location>
    <ligand>
        <name>Zn(2+)</name>
        <dbReference type="ChEBI" id="CHEBI:29105"/>
    </ligand>
</feature>
<organism evidence="9 10">
    <name type="scientific">Spinacia oleracea</name>
    <name type="common">Spinach</name>
    <dbReference type="NCBI Taxonomy" id="3562"/>
    <lineage>
        <taxon>Eukaryota</taxon>
        <taxon>Viridiplantae</taxon>
        <taxon>Streptophyta</taxon>
        <taxon>Embryophyta</taxon>
        <taxon>Tracheophyta</taxon>
        <taxon>Spermatophyta</taxon>
        <taxon>Magnoliopsida</taxon>
        <taxon>eudicotyledons</taxon>
        <taxon>Gunneridae</taxon>
        <taxon>Pentapetalae</taxon>
        <taxon>Caryophyllales</taxon>
        <taxon>Chenopodiaceae</taxon>
        <taxon>Chenopodioideae</taxon>
        <taxon>Anserineae</taxon>
        <taxon>Spinacia</taxon>
    </lineage>
</organism>
<protein>
    <recommendedName>
        <fullName evidence="3 8">Carbonic anhydrase</fullName>
        <ecNumber evidence="3 8">4.2.1.1</ecNumber>
    </recommendedName>
    <alternativeName>
        <fullName evidence="8">Carbonate dehydratase</fullName>
    </alternativeName>
</protein>
<comment type="function">
    <text evidence="1 8">Reversible hydration of carbon dioxide.</text>
</comment>
<dbReference type="SUPFAM" id="SSF53056">
    <property type="entry name" value="beta-carbonic anhydrase, cab"/>
    <property type="match status" value="1"/>
</dbReference>
<dbReference type="PANTHER" id="PTHR11002:SF12">
    <property type="entry name" value="CARBONIC ANHYDRASE"/>
    <property type="match status" value="1"/>
</dbReference>
<dbReference type="AlphaFoldDB" id="A0A9R0K6Y2"/>
<dbReference type="InterPro" id="IPR015892">
    <property type="entry name" value="Carbonic_anhydrase_CS"/>
</dbReference>
<dbReference type="PANTHER" id="PTHR11002">
    <property type="entry name" value="CARBONIC ANHYDRASE"/>
    <property type="match status" value="1"/>
</dbReference>
<proteinExistence type="inferred from homology"/>
<dbReference type="InterPro" id="IPR045066">
    <property type="entry name" value="Beta_CA_cladeB"/>
</dbReference>
<keyword evidence="5 8" id="KW-0456">Lyase</keyword>
<dbReference type="GO" id="GO:0004089">
    <property type="term" value="F:carbonate dehydratase activity"/>
    <property type="evidence" value="ECO:0007669"/>
    <property type="project" value="UniProtKB-UniRule"/>
</dbReference>
<dbReference type="FunFam" id="3.40.1050.10:FF:000003">
    <property type="entry name" value="Carbonic anhydrase"/>
    <property type="match status" value="1"/>
</dbReference>
<evidence type="ECO:0000313" key="9">
    <source>
        <dbReference type="Proteomes" id="UP000813463"/>
    </source>
</evidence>
<dbReference type="CDD" id="cd00884">
    <property type="entry name" value="beta_CA_cladeB"/>
    <property type="match status" value="1"/>
</dbReference>
<dbReference type="EC" id="4.2.1.1" evidence="3 8"/>
<dbReference type="PROSITE" id="PS00704">
    <property type="entry name" value="PROK_CO2_ANHYDRASE_1"/>
    <property type="match status" value="1"/>
</dbReference>
<evidence type="ECO:0000256" key="7">
    <source>
        <dbReference type="PIRSR" id="PIRSR601765-1"/>
    </source>
</evidence>
<dbReference type="SMART" id="SM00947">
    <property type="entry name" value="Pro_CA"/>
    <property type="match status" value="1"/>
</dbReference>
<sequence>MASLQSASLSSFLDFSNNSNIFGSTLKLGGSDLTLFRISTNFTKTNPVLRLKASRISPELTKEAENIREKMSEETLNVHDPFCDVKQRFLSFKKDVYLKNLEHYQNLAETQSPKFTVIACADSRVCPSNILGFQPGDAFTVRNVANLVLPFETGPPETKAALEFSVNTLQVENILVIGHSRCGGIRALMSMQDEEEDSRSFIKSWVTFGKNARASTKAVASNLNLDSQCRHCEKESINHSLMNLLTYPWIKERVAKGTLSLHGGYYDFVDGTFEKWTLDYNHKVEDGQMCSIKSREFWS</sequence>
<comment type="similarity">
    <text evidence="2 8">Belongs to the beta-class carbonic anhydrase family.</text>
</comment>
<dbReference type="GeneID" id="110799806"/>
<keyword evidence="9" id="KW-1185">Reference proteome</keyword>
<reference evidence="9" key="1">
    <citation type="journal article" date="2021" name="Nat. Commun.">
        <title>Genomic analyses provide insights into spinach domestication and the genetic basis of agronomic traits.</title>
        <authorList>
            <person name="Cai X."/>
            <person name="Sun X."/>
            <person name="Xu C."/>
            <person name="Sun H."/>
            <person name="Wang X."/>
            <person name="Ge C."/>
            <person name="Zhang Z."/>
            <person name="Wang Q."/>
            <person name="Fei Z."/>
            <person name="Jiao C."/>
            <person name="Wang Q."/>
        </authorList>
    </citation>
    <scope>NUCLEOTIDE SEQUENCE [LARGE SCALE GENOMIC DNA]</scope>
    <source>
        <strain evidence="9">cv. Varoflay</strain>
    </source>
</reference>
<feature type="binding site" evidence="7">
    <location>
        <position position="179"/>
    </location>
    <ligand>
        <name>Zn(2+)</name>
        <dbReference type="ChEBI" id="CHEBI:29105"/>
    </ligand>
</feature>
<dbReference type="KEGG" id="soe:110799806"/>
<dbReference type="InterPro" id="IPR036874">
    <property type="entry name" value="Carbonic_anhydrase_sf"/>
</dbReference>
<dbReference type="Pfam" id="PF00484">
    <property type="entry name" value="Pro_CA"/>
    <property type="match status" value="1"/>
</dbReference>
<evidence type="ECO:0000256" key="2">
    <source>
        <dbReference type="ARBA" id="ARBA00006217"/>
    </source>
</evidence>
<dbReference type="Gene3D" id="3.40.1050.10">
    <property type="entry name" value="Carbonic anhydrase"/>
    <property type="match status" value="1"/>
</dbReference>
<dbReference type="GO" id="GO:0015976">
    <property type="term" value="P:carbon utilization"/>
    <property type="evidence" value="ECO:0007669"/>
    <property type="project" value="InterPro"/>
</dbReference>
<evidence type="ECO:0000256" key="3">
    <source>
        <dbReference type="ARBA" id="ARBA00012925"/>
    </source>
</evidence>
<feature type="binding site" evidence="7">
    <location>
        <position position="182"/>
    </location>
    <ligand>
        <name>Zn(2+)</name>
        <dbReference type="ChEBI" id="CHEBI:29105"/>
    </ligand>
</feature>
<accession>A0A9R0K6Y2</accession>
<dbReference type="Proteomes" id="UP000813463">
    <property type="component" value="Chromosome 4"/>
</dbReference>